<dbReference type="Pfam" id="PF02415">
    <property type="entry name" value="Chlam_PMP"/>
    <property type="match status" value="2"/>
</dbReference>
<name>A0ABS9ENV7_9BACT</name>
<evidence type="ECO:0000256" key="2">
    <source>
        <dbReference type="ARBA" id="ARBA00004442"/>
    </source>
</evidence>
<reference evidence="9 10" key="1">
    <citation type="submission" date="2022-01" db="EMBL/GenBank/DDBJ databases">
        <title>Dethiosulfovibrio faecalis sp. nov., a novel proteolytic, non-sulfur-reducing bacterium isolated from a marine aquaculture solid waste bioreactor.</title>
        <authorList>
            <person name="Grabowski S."/>
            <person name="Apolinario E."/>
            <person name="Schneider N."/>
            <person name="Marshall C.W."/>
            <person name="Sowers K.R."/>
        </authorList>
    </citation>
    <scope>NUCLEOTIDE SEQUENCE [LARGE SCALE GENOMIC DNA]</scope>
    <source>
        <strain evidence="9 10">DSM 12537</strain>
    </source>
</reference>
<dbReference type="Proteomes" id="UP001200430">
    <property type="component" value="Unassembled WGS sequence"/>
</dbReference>
<dbReference type="InterPro" id="IPR012334">
    <property type="entry name" value="Pectin_lyas_fold"/>
</dbReference>
<keyword evidence="7" id="KW-0998">Cell outer membrane</keyword>
<dbReference type="PANTHER" id="PTHR11319">
    <property type="entry name" value="G PROTEIN-COUPLED RECEPTOR-RELATED"/>
    <property type="match status" value="1"/>
</dbReference>
<gene>
    <name evidence="9" type="ORF">L2W38_05990</name>
</gene>
<dbReference type="NCBIfam" id="NF041518">
    <property type="entry name" value="choice_anch_Q"/>
    <property type="match status" value="1"/>
</dbReference>
<dbReference type="SUPFAM" id="SSF51126">
    <property type="entry name" value="Pectin lyase-like"/>
    <property type="match status" value="2"/>
</dbReference>
<organism evidence="9 10">
    <name type="scientific">Dethiosulfovibrio marinus</name>
    <dbReference type="NCBI Taxonomy" id="133532"/>
    <lineage>
        <taxon>Bacteria</taxon>
        <taxon>Thermotogati</taxon>
        <taxon>Synergistota</taxon>
        <taxon>Synergistia</taxon>
        <taxon>Synergistales</taxon>
        <taxon>Dethiosulfovibrionaceae</taxon>
        <taxon>Dethiosulfovibrio</taxon>
    </lineage>
</organism>
<evidence type="ECO:0000256" key="4">
    <source>
        <dbReference type="ARBA" id="ARBA00022525"/>
    </source>
</evidence>
<accession>A0ABS9ENV7</accession>
<evidence type="ECO:0000256" key="6">
    <source>
        <dbReference type="ARBA" id="ARBA00023136"/>
    </source>
</evidence>
<evidence type="ECO:0000256" key="5">
    <source>
        <dbReference type="ARBA" id="ARBA00022729"/>
    </source>
</evidence>
<dbReference type="NCBIfam" id="TIGR04564">
    <property type="entry name" value="Synergist_CTERM"/>
    <property type="match status" value="1"/>
</dbReference>
<evidence type="ECO:0000256" key="3">
    <source>
        <dbReference type="ARBA" id="ARBA00004613"/>
    </source>
</evidence>
<dbReference type="Gene3D" id="2.160.20.10">
    <property type="entry name" value="Single-stranded right-handed beta-helix, Pectin lyase-like"/>
    <property type="match status" value="1"/>
</dbReference>
<feature type="chain" id="PRO_5046938820" evidence="8">
    <location>
        <begin position="31"/>
        <end position="738"/>
    </location>
</feature>
<evidence type="ECO:0000313" key="9">
    <source>
        <dbReference type="EMBL" id="MCF4142359.1"/>
    </source>
</evidence>
<protein>
    <submittedName>
        <fullName evidence="9">SYNERG-CTERM sorting domain-containing protein</fullName>
    </submittedName>
</protein>
<comment type="subcellular location">
    <subcellularLocation>
        <location evidence="1">Cell envelope</location>
    </subcellularLocation>
    <subcellularLocation>
        <location evidence="2">Cell outer membrane</location>
    </subcellularLocation>
    <subcellularLocation>
        <location evidence="3">Secreted</location>
    </subcellularLocation>
</comment>
<feature type="signal peptide" evidence="8">
    <location>
        <begin position="1"/>
        <end position="30"/>
    </location>
</feature>
<dbReference type="EMBL" id="JAKGUD010000004">
    <property type="protein sequence ID" value="MCF4142359.1"/>
    <property type="molecule type" value="Genomic_DNA"/>
</dbReference>
<dbReference type="InterPro" id="IPR059226">
    <property type="entry name" value="Choice_anch_Q_dom"/>
</dbReference>
<keyword evidence="5 8" id="KW-0732">Signal</keyword>
<dbReference type="InterPro" id="IPR011050">
    <property type="entry name" value="Pectin_lyase_fold/virulence"/>
</dbReference>
<dbReference type="InterPro" id="IPR003368">
    <property type="entry name" value="POMP_repeat"/>
</dbReference>
<dbReference type="RefSeq" id="WP_236099090.1">
    <property type="nucleotide sequence ID" value="NZ_JAKGUD010000004.1"/>
</dbReference>
<dbReference type="InterPro" id="IPR013783">
    <property type="entry name" value="Ig-like_fold"/>
</dbReference>
<keyword evidence="6" id="KW-0472">Membrane</keyword>
<dbReference type="Gene3D" id="2.60.40.10">
    <property type="entry name" value="Immunoglobulins"/>
    <property type="match status" value="1"/>
</dbReference>
<dbReference type="InterPro" id="IPR030821">
    <property type="entry name" value="Synergist_CTERM"/>
</dbReference>
<evidence type="ECO:0000256" key="7">
    <source>
        <dbReference type="ARBA" id="ARBA00023237"/>
    </source>
</evidence>
<comment type="caution">
    <text evidence="9">The sequence shown here is derived from an EMBL/GenBank/DDBJ whole genome shotgun (WGS) entry which is preliminary data.</text>
</comment>
<evidence type="ECO:0000313" key="10">
    <source>
        <dbReference type="Proteomes" id="UP001200430"/>
    </source>
</evidence>
<proteinExistence type="predicted"/>
<keyword evidence="4" id="KW-0964">Secreted</keyword>
<evidence type="ECO:0000256" key="8">
    <source>
        <dbReference type="SAM" id="SignalP"/>
    </source>
</evidence>
<evidence type="ECO:0000256" key="1">
    <source>
        <dbReference type="ARBA" id="ARBA00004196"/>
    </source>
</evidence>
<dbReference type="PANTHER" id="PTHR11319:SF35">
    <property type="entry name" value="OUTER MEMBRANE PROTEIN PMPC-RELATED"/>
    <property type="match status" value="1"/>
</dbReference>
<sequence>MFRRFKGFFGRYICVLAVVLPLIGFQSADGAVFMVDKDNVYGGDGASWDGAFNEAQFGVKVGEASSGDVFFVAEGIYRPSVDSKEASADRGASFVIPEGVSLYGGFSGVEDSLYERNYRENPTILTGDLYLDDISDDRGVTVSADAVIGINSIAVVTTKNVETAVLDGFVITGGDGRNGGGMVNVSSSVKVSNCTFRGNRAAGMGGAMLNQKGAPEIADSLFSWNRSGIRTNGGAMANILSDPKIVSCSFEDNRTGTGSSVPKECVGNGGAIYNGRGNPTLIGCSFRRNEAGAGGGAVYNQRCTPRIERCVFEGNKTSHNAGALRNESVGNDGMIVSCLFRDNSSVVEGGAIYNTGSDLILTDTTFLGNTVSADIDDDDKGSGGALYNAKSSPVVVNCTFVENGAKNGGAIYNRVNSDPFLVNCTLKDNFASKNGGGMYSTSCSSSTSCALGQGSNPVVLNSVFWGNRGGEIFNDGDSSSAIYFSVVRSGDVRGGINVVSSDIKVSDPSLGEIGDNGGFSMTCSISREGAALDGGWRVGEILSCDFLSGDSVWSGKSWESISVSVPSVDQRGVPRPQGEGVDMGSFELTTFSEPIKPFPVSSDEVSGDALSPVLKVVIPVPAGDTLKKIRWQIAKDDGFKEIVFDSDLQEDEGLSISTKSKKLSETASLSVPKGKLTYGTDYYIRVRPLFEKSGWTDWSETSKITTETVSGSDGGCSVAGMEPGWAFLLLPLAVLIGR</sequence>
<keyword evidence="10" id="KW-1185">Reference proteome</keyword>